<protein>
    <recommendedName>
        <fullName evidence="2">Zn(2)-C6 fungal-type domain-containing protein</fullName>
    </recommendedName>
</protein>
<feature type="compositionally biased region" description="Basic and acidic residues" evidence="1">
    <location>
        <begin position="62"/>
        <end position="72"/>
    </location>
</feature>
<reference evidence="3" key="1">
    <citation type="submission" date="2023-03" db="EMBL/GenBank/DDBJ databases">
        <title>Massive genome expansion in bonnet fungi (Mycena s.s.) driven by repeated elements and novel gene families across ecological guilds.</title>
        <authorList>
            <consortium name="Lawrence Berkeley National Laboratory"/>
            <person name="Harder C.B."/>
            <person name="Miyauchi S."/>
            <person name="Viragh M."/>
            <person name="Kuo A."/>
            <person name="Thoen E."/>
            <person name="Andreopoulos B."/>
            <person name="Lu D."/>
            <person name="Skrede I."/>
            <person name="Drula E."/>
            <person name="Henrissat B."/>
            <person name="Morin E."/>
            <person name="Kohler A."/>
            <person name="Barry K."/>
            <person name="LaButti K."/>
            <person name="Morin E."/>
            <person name="Salamov A."/>
            <person name="Lipzen A."/>
            <person name="Mereny Z."/>
            <person name="Hegedus B."/>
            <person name="Baldrian P."/>
            <person name="Stursova M."/>
            <person name="Weitz H."/>
            <person name="Taylor A."/>
            <person name="Grigoriev I.V."/>
            <person name="Nagy L.G."/>
            <person name="Martin F."/>
            <person name="Kauserud H."/>
        </authorList>
    </citation>
    <scope>NUCLEOTIDE SEQUENCE</scope>
    <source>
        <strain evidence="3">9144</strain>
    </source>
</reference>
<dbReference type="AlphaFoldDB" id="A0AAD6YE40"/>
<proteinExistence type="predicted"/>
<dbReference type="PROSITE" id="PS00463">
    <property type="entry name" value="ZN2_CY6_FUNGAL_1"/>
    <property type="match status" value="1"/>
</dbReference>
<dbReference type="EMBL" id="JARJCW010000019">
    <property type="protein sequence ID" value="KAJ7214483.1"/>
    <property type="molecule type" value="Genomic_DNA"/>
</dbReference>
<evidence type="ECO:0000259" key="2">
    <source>
        <dbReference type="PROSITE" id="PS50048"/>
    </source>
</evidence>
<feature type="non-terminal residue" evidence="3">
    <location>
        <position position="85"/>
    </location>
</feature>
<feature type="region of interest" description="Disordered" evidence="1">
    <location>
        <begin position="40"/>
        <end position="85"/>
    </location>
</feature>
<dbReference type="GO" id="GO:0008270">
    <property type="term" value="F:zinc ion binding"/>
    <property type="evidence" value="ECO:0007669"/>
    <property type="project" value="InterPro"/>
</dbReference>
<evidence type="ECO:0000313" key="3">
    <source>
        <dbReference type="EMBL" id="KAJ7214483.1"/>
    </source>
</evidence>
<comment type="caution">
    <text evidence="3">The sequence shown here is derived from an EMBL/GenBank/DDBJ whole genome shotgun (WGS) entry which is preliminary data.</text>
</comment>
<dbReference type="Proteomes" id="UP001219525">
    <property type="component" value="Unassembled WGS sequence"/>
</dbReference>
<dbReference type="InterPro" id="IPR001138">
    <property type="entry name" value="Zn2Cys6_DnaBD"/>
</dbReference>
<sequence>MACLFCRTRKIGCIRPPEDAPDQSCNQCARRKRTLCRYPTESRRGHHARDRMNARKFLGYQKSDEPAQDKTADAPVSSPRPLPAS</sequence>
<feature type="domain" description="Zn(2)-C6 fungal-type" evidence="2">
    <location>
        <begin position="2"/>
        <end position="38"/>
    </location>
</feature>
<dbReference type="GO" id="GO:0000981">
    <property type="term" value="F:DNA-binding transcription factor activity, RNA polymerase II-specific"/>
    <property type="evidence" value="ECO:0007669"/>
    <property type="project" value="InterPro"/>
</dbReference>
<keyword evidence="4" id="KW-1185">Reference proteome</keyword>
<dbReference type="PROSITE" id="PS50048">
    <property type="entry name" value="ZN2_CY6_FUNGAL_2"/>
    <property type="match status" value="1"/>
</dbReference>
<evidence type="ECO:0000313" key="4">
    <source>
        <dbReference type="Proteomes" id="UP001219525"/>
    </source>
</evidence>
<dbReference type="Gene3D" id="4.10.240.10">
    <property type="entry name" value="Zn(2)-C6 fungal-type DNA-binding domain"/>
    <property type="match status" value="1"/>
</dbReference>
<evidence type="ECO:0000256" key="1">
    <source>
        <dbReference type="SAM" id="MobiDB-lite"/>
    </source>
</evidence>
<gene>
    <name evidence="3" type="ORF">GGX14DRAFT_444047</name>
</gene>
<name>A0AAD6YE40_9AGAR</name>
<organism evidence="3 4">
    <name type="scientific">Mycena pura</name>
    <dbReference type="NCBI Taxonomy" id="153505"/>
    <lineage>
        <taxon>Eukaryota</taxon>
        <taxon>Fungi</taxon>
        <taxon>Dikarya</taxon>
        <taxon>Basidiomycota</taxon>
        <taxon>Agaricomycotina</taxon>
        <taxon>Agaricomycetes</taxon>
        <taxon>Agaricomycetidae</taxon>
        <taxon>Agaricales</taxon>
        <taxon>Marasmiineae</taxon>
        <taxon>Mycenaceae</taxon>
        <taxon>Mycena</taxon>
    </lineage>
</organism>
<dbReference type="SUPFAM" id="SSF57701">
    <property type="entry name" value="Zn2/Cys6 DNA-binding domain"/>
    <property type="match status" value="1"/>
</dbReference>
<accession>A0AAD6YE40</accession>
<dbReference type="InterPro" id="IPR036864">
    <property type="entry name" value="Zn2-C6_fun-type_DNA-bd_sf"/>
</dbReference>